<accession>A0A7K0DND0</accession>
<comment type="caution">
    <text evidence="10">The sequence shown here is derived from an EMBL/GenBank/DDBJ whole genome shotgun (WGS) entry which is preliminary data.</text>
</comment>
<feature type="transmembrane region" description="Helical" evidence="8">
    <location>
        <begin position="277"/>
        <end position="298"/>
    </location>
</feature>
<evidence type="ECO:0000313" key="10">
    <source>
        <dbReference type="EMBL" id="MQY27255.1"/>
    </source>
</evidence>
<evidence type="ECO:0000256" key="7">
    <source>
        <dbReference type="ARBA" id="ARBA00023136"/>
    </source>
</evidence>
<feature type="transmembrane region" description="Helical" evidence="8">
    <location>
        <begin position="109"/>
        <end position="130"/>
    </location>
</feature>
<dbReference type="SUPFAM" id="SSF103473">
    <property type="entry name" value="MFS general substrate transporter"/>
    <property type="match status" value="1"/>
</dbReference>
<name>A0A7K0DND0_9NOCA</name>
<feature type="transmembrane region" description="Helical" evidence="8">
    <location>
        <begin position="410"/>
        <end position="434"/>
    </location>
</feature>
<keyword evidence="3" id="KW-0813">Transport</keyword>
<gene>
    <name evidence="10" type="primary">hsrA_3</name>
    <name evidence="10" type="ORF">NRB56_28380</name>
</gene>
<sequence>MSDPQADTTEVDPAVWRTVWTVLVGGMAVLFDTTIVAVALHTLAGELHTSVATIQWVTTGYLLALGMTIPITGWAQRVLGAKRLWMVALTLFLAGSVLSSLAWSAGSLIAFRVVQGVGGGVLVPLMSTMVMQAAGGRGLGRIMSVIGLPAVLGPILGPVAGGLILQHLHWSWMFWVNVPFCVAGLILAVIFLPPDGPVRRVPFDIAGFLLMAPGLVGVLWGLSNTGKPGAFTRADVLVPLLAGVALLAGFAAWALARGSRALVDLLLLRHRSLASASLLLFLSGITLYGAMLLMPLYFQELRGATALQAGLLLIPQGVGTFASRSLSGRLVDTVSPRLLTTSGFLIVLIGTLPFAFAGAHTGEWLLMSGLLVRGVGLGLATIPLMALGFRGLERHEVPDASIVTRIAQQVGGSFGTAVLAVILTGATTAAGPAAAFHRSFWWAIGFTAAGVLVALVLPGRVETPANTASGTPVPVR</sequence>
<evidence type="ECO:0000256" key="1">
    <source>
        <dbReference type="ARBA" id="ARBA00004651"/>
    </source>
</evidence>
<feature type="transmembrane region" description="Helical" evidence="8">
    <location>
        <begin position="440"/>
        <end position="457"/>
    </location>
</feature>
<feature type="transmembrane region" description="Helical" evidence="8">
    <location>
        <begin position="84"/>
        <end position="103"/>
    </location>
</feature>
<evidence type="ECO:0000256" key="2">
    <source>
        <dbReference type="ARBA" id="ARBA00008537"/>
    </source>
</evidence>
<dbReference type="Gene3D" id="1.20.1250.20">
    <property type="entry name" value="MFS general substrate transporter like domains"/>
    <property type="match status" value="1"/>
</dbReference>
<dbReference type="GO" id="GO:0005886">
    <property type="term" value="C:plasma membrane"/>
    <property type="evidence" value="ECO:0007669"/>
    <property type="project" value="UniProtKB-SubCell"/>
</dbReference>
<evidence type="ECO:0000256" key="4">
    <source>
        <dbReference type="ARBA" id="ARBA00022475"/>
    </source>
</evidence>
<feature type="transmembrane region" description="Helical" evidence="8">
    <location>
        <begin position="364"/>
        <end position="389"/>
    </location>
</feature>
<dbReference type="InterPro" id="IPR020846">
    <property type="entry name" value="MFS_dom"/>
</dbReference>
<comment type="subcellular location">
    <subcellularLocation>
        <location evidence="1">Cell membrane</location>
        <topology evidence="1">Multi-pass membrane protein</topology>
    </subcellularLocation>
</comment>
<dbReference type="NCBIfam" id="TIGR00711">
    <property type="entry name" value="efflux_EmrB"/>
    <property type="match status" value="1"/>
</dbReference>
<feature type="transmembrane region" description="Helical" evidence="8">
    <location>
        <begin position="236"/>
        <end position="256"/>
    </location>
</feature>
<feature type="transmembrane region" description="Helical" evidence="8">
    <location>
        <begin position="205"/>
        <end position="224"/>
    </location>
</feature>
<dbReference type="RefSeq" id="WP_153342032.1">
    <property type="nucleotide sequence ID" value="NZ_WEGI01000005.1"/>
</dbReference>
<protein>
    <submittedName>
        <fullName evidence="10">Putative transport protein HsrA</fullName>
    </submittedName>
</protein>
<feature type="transmembrane region" description="Helical" evidence="8">
    <location>
        <begin position="172"/>
        <end position="193"/>
    </location>
</feature>
<evidence type="ECO:0000313" key="11">
    <source>
        <dbReference type="Proteomes" id="UP000431401"/>
    </source>
</evidence>
<proteinExistence type="inferred from homology"/>
<comment type="similarity">
    <text evidence="2">Belongs to the major facilitator superfamily. EmrB family.</text>
</comment>
<dbReference type="CDD" id="cd17503">
    <property type="entry name" value="MFS_LmrB_MDR_like"/>
    <property type="match status" value="1"/>
</dbReference>
<dbReference type="InterPro" id="IPR036259">
    <property type="entry name" value="MFS_trans_sf"/>
</dbReference>
<feature type="transmembrane region" description="Helical" evidence="8">
    <location>
        <begin position="53"/>
        <end position="72"/>
    </location>
</feature>
<dbReference type="Gene3D" id="1.20.1720.10">
    <property type="entry name" value="Multidrug resistance protein D"/>
    <property type="match status" value="1"/>
</dbReference>
<reference evidence="10 11" key="1">
    <citation type="submission" date="2019-10" db="EMBL/GenBank/DDBJ databases">
        <title>Nocardia macrotermitis sp. nov. and Nocardia aurantia sp. nov., isolated from the gut of fungus growing-termite Macrotermes natalensis.</title>
        <authorList>
            <person name="Benndorf R."/>
            <person name="Schwitalla J."/>
            <person name="Martin K."/>
            <person name="De Beer W."/>
            <person name="Kaster A.-K."/>
            <person name="Vollmers J."/>
            <person name="Poulsen M."/>
            <person name="Beemelmanns C."/>
        </authorList>
    </citation>
    <scope>NUCLEOTIDE SEQUENCE [LARGE SCALE GENOMIC DNA]</scope>
    <source>
        <strain evidence="10 11">RB56</strain>
    </source>
</reference>
<dbReference type="AlphaFoldDB" id="A0A7K0DND0"/>
<feature type="transmembrane region" description="Helical" evidence="8">
    <location>
        <begin position="142"/>
        <end position="166"/>
    </location>
</feature>
<keyword evidence="7 8" id="KW-0472">Membrane</keyword>
<evidence type="ECO:0000256" key="8">
    <source>
        <dbReference type="SAM" id="Phobius"/>
    </source>
</evidence>
<dbReference type="OrthoDB" id="9812221at2"/>
<keyword evidence="4" id="KW-1003">Cell membrane</keyword>
<dbReference type="PROSITE" id="PS50850">
    <property type="entry name" value="MFS"/>
    <property type="match status" value="1"/>
</dbReference>
<keyword evidence="5 8" id="KW-0812">Transmembrane</keyword>
<dbReference type="Proteomes" id="UP000431401">
    <property type="component" value="Unassembled WGS sequence"/>
</dbReference>
<feature type="transmembrane region" description="Helical" evidence="8">
    <location>
        <begin position="304"/>
        <end position="326"/>
    </location>
</feature>
<evidence type="ECO:0000256" key="6">
    <source>
        <dbReference type="ARBA" id="ARBA00022989"/>
    </source>
</evidence>
<dbReference type="GO" id="GO:0022857">
    <property type="term" value="F:transmembrane transporter activity"/>
    <property type="evidence" value="ECO:0007669"/>
    <property type="project" value="InterPro"/>
</dbReference>
<evidence type="ECO:0000259" key="9">
    <source>
        <dbReference type="PROSITE" id="PS50850"/>
    </source>
</evidence>
<feature type="domain" description="Major facilitator superfamily (MFS) profile" evidence="9">
    <location>
        <begin position="18"/>
        <end position="462"/>
    </location>
</feature>
<keyword evidence="6 8" id="KW-1133">Transmembrane helix</keyword>
<dbReference type="InterPro" id="IPR011701">
    <property type="entry name" value="MFS"/>
</dbReference>
<evidence type="ECO:0000256" key="3">
    <source>
        <dbReference type="ARBA" id="ARBA00022448"/>
    </source>
</evidence>
<feature type="transmembrane region" description="Helical" evidence="8">
    <location>
        <begin position="338"/>
        <end position="358"/>
    </location>
</feature>
<dbReference type="PANTHER" id="PTHR42718:SF9">
    <property type="entry name" value="MAJOR FACILITATOR SUPERFAMILY MULTIDRUG TRANSPORTER MFSC"/>
    <property type="match status" value="1"/>
</dbReference>
<evidence type="ECO:0000256" key="5">
    <source>
        <dbReference type="ARBA" id="ARBA00022692"/>
    </source>
</evidence>
<feature type="transmembrane region" description="Helical" evidence="8">
    <location>
        <begin position="20"/>
        <end position="41"/>
    </location>
</feature>
<keyword evidence="11" id="KW-1185">Reference proteome</keyword>
<dbReference type="EMBL" id="WEGI01000005">
    <property type="protein sequence ID" value="MQY27255.1"/>
    <property type="molecule type" value="Genomic_DNA"/>
</dbReference>
<dbReference type="Pfam" id="PF07690">
    <property type="entry name" value="MFS_1"/>
    <property type="match status" value="1"/>
</dbReference>
<dbReference type="PANTHER" id="PTHR42718">
    <property type="entry name" value="MAJOR FACILITATOR SUPERFAMILY MULTIDRUG TRANSPORTER MFSC"/>
    <property type="match status" value="1"/>
</dbReference>
<dbReference type="InterPro" id="IPR004638">
    <property type="entry name" value="EmrB-like"/>
</dbReference>
<organism evidence="10 11">
    <name type="scientific">Nocardia aurantia</name>
    <dbReference type="NCBI Taxonomy" id="2585199"/>
    <lineage>
        <taxon>Bacteria</taxon>
        <taxon>Bacillati</taxon>
        <taxon>Actinomycetota</taxon>
        <taxon>Actinomycetes</taxon>
        <taxon>Mycobacteriales</taxon>
        <taxon>Nocardiaceae</taxon>
        <taxon>Nocardia</taxon>
    </lineage>
</organism>